<keyword evidence="1" id="KW-0812">Transmembrane</keyword>
<dbReference type="GO" id="GO:0016989">
    <property type="term" value="F:sigma factor antagonist activity"/>
    <property type="evidence" value="ECO:0007669"/>
    <property type="project" value="TreeGrafter"/>
</dbReference>
<dbReference type="EMBL" id="FRBM01000002">
    <property type="protein sequence ID" value="SHL11042.1"/>
    <property type="molecule type" value="Genomic_DNA"/>
</dbReference>
<evidence type="ECO:0000313" key="4">
    <source>
        <dbReference type="EMBL" id="SHL11042.1"/>
    </source>
</evidence>
<evidence type="ECO:0000259" key="3">
    <source>
        <dbReference type="Pfam" id="PF16344"/>
    </source>
</evidence>
<dbReference type="PANTHER" id="PTHR30273:SF2">
    <property type="entry name" value="PROTEIN FECR"/>
    <property type="match status" value="1"/>
</dbReference>
<evidence type="ECO:0000256" key="1">
    <source>
        <dbReference type="SAM" id="Phobius"/>
    </source>
</evidence>
<proteinExistence type="predicted"/>
<dbReference type="Pfam" id="PF04773">
    <property type="entry name" value="FecR"/>
    <property type="match status" value="1"/>
</dbReference>
<dbReference type="InterPro" id="IPR032508">
    <property type="entry name" value="FecR_C"/>
</dbReference>
<dbReference type="Proteomes" id="UP000184069">
    <property type="component" value="Unassembled WGS sequence"/>
</dbReference>
<dbReference type="InterPro" id="IPR012373">
    <property type="entry name" value="Ferrdict_sens_TM"/>
</dbReference>
<organism evidence="4 5">
    <name type="scientific">Chryseobacterium contaminans</name>
    <dbReference type="NCBI Taxonomy" id="1423959"/>
    <lineage>
        <taxon>Bacteria</taxon>
        <taxon>Pseudomonadati</taxon>
        <taxon>Bacteroidota</taxon>
        <taxon>Flavobacteriia</taxon>
        <taxon>Flavobacteriales</taxon>
        <taxon>Weeksellaceae</taxon>
        <taxon>Chryseobacterium group</taxon>
        <taxon>Chryseobacterium</taxon>
    </lineage>
</organism>
<name>A0A1M6XYD7_9FLAO</name>
<protein>
    <submittedName>
        <fullName evidence="4">FecR family protein</fullName>
    </submittedName>
</protein>
<dbReference type="STRING" id="1423959.SAMN05444407_102276"/>
<dbReference type="InterPro" id="IPR006860">
    <property type="entry name" value="FecR"/>
</dbReference>
<dbReference type="AlphaFoldDB" id="A0A1M6XYD7"/>
<keyword evidence="1" id="KW-0472">Membrane</keyword>
<evidence type="ECO:0000313" key="5">
    <source>
        <dbReference type="Proteomes" id="UP000184069"/>
    </source>
</evidence>
<feature type="transmembrane region" description="Helical" evidence="1">
    <location>
        <begin position="48"/>
        <end position="65"/>
    </location>
</feature>
<evidence type="ECO:0000259" key="2">
    <source>
        <dbReference type="Pfam" id="PF04773"/>
    </source>
</evidence>
<reference evidence="4 5" key="1">
    <citation type="submission" date="2016-11" db="EMBL/GenBank/DDBJ databases">
        <authorList>
            <person name="Jaros S."/>
            <person name="Januszkiewicz K."/>
            <person name="Wedrychowicz H."/>
        </authorList>
    </citation>
    <scope>NUCLEOTIDE SEQUENCE [LARGE SCALE GENOMIC DNA]</scope>
    <source>
        <strain evidence="4 5">DSM 27621</strain>
    </source>
</reference>
<dbReference type="OrthoDB" id="1097132at2"/>
<feature type="domain" description="Protein FecR C-terminal" evidence="3">
    <location>
        <begin position="208"/>
        <end position="271"/>
    </location>
</feature>
<dbReference type="PANTHER" id="PTHR30273">
    <property type="entry name" value="PERIPLASMIC SIGNAL SENSOR AND SIGMA FACTOR ACTIVATOR FECR-RELATED"/>
    <property type="match status" value="1"/>
</dbReference>
<dbReference type="Gene3D" id="2.60.120.1440">
    <property type="match status" value="1"/>
</dbReference>
<dbReference type="PIRSF" id="PIRSF018266">
    <property type="entry name" value="FecR"/>
    <property type="match status" value="1"/>
</dbReference>
<dbReference type="Pfam" id="PF16344">
    <property type="entry name" value="FecR_C"/>
    <property type="match status" value="1"/>
</dbReference>
<gene>
    <name evidence="4" type="ORF">SAMN05444407_102276</name>
</gene>
<feature type="domain" description="FecR protein" evidence="2">
    <location>
        <begin position="88"/>
        <end position="173"/>
    </location>
</feature>
<keyword evidence="1" id="KW-1133">Transmembrane helix</keyword>
<sequence length="276" mass="31800">MNNMEDDDFKKNWEETYKENQQMDQLTDARIKAGIERRIKTGRNLKKIFWAASAAAVVGIGLFLYRPSEPDSVIDKVRVQTYASSDFTKQINLPDGSHIVLEPHSMLVLSSDFGKADRKITFTGKATFDIAKDKTRPFRINAKDFTVQVLGTKFFLDQTSGKEKVELFEGKVKVDHQGKITYLLPNQSWNKNMEKPAHFYYAADAKRDFSFEDETFKNIVSELEQVYNIKIEYPKEYGEKRIKGSFSGNLNEVLSAVCYPFNLKTEKKSDKEIQLK</sequence>
<dbReference type="Gene3D" id="3.55.50.30">
    <property type="match status" value="1"/>
</dbReference>
<accession>A0A1M6XYD7</accession>